<feature type="transmembrane region" description="Helical" evidence="1">
    <location>
        <begin position="142"/>
        <end position="165"/>
    </location>
</feature>
<dbReference type="InterPro" id="IPR006938">
    <property type="entry name" value="DUF624"/>
</dbReference>
<feature type="transmembrane region" description="Helical" evidence="1">
    <location>
        <begin position="20"/>
        <end position="46"/>
    </location>
</feature>
<feature type="transmembrane region" description="Helical" evidence="1">
    <location>
        <begin position="109"/>
        <end position="130"/>
    </location>
</feature>
<proteinExistence type="predicted"/>
<dbReference type="EMBL" id="VTEH01000017">
    <property type="protein sequence ID" value="TYR73602.1"/>
    <property type="molecule type" value="Genomic_DNA"/>
</dbReference>
<dbReference type="Proteomes" id="UP000323317">
    <property type="component" value="Unassembled WGS sequence"/>
</dbReference>
<feature type="transmembrane region" description="Helical" evidence="1">
    <location>
        <begin position="70"/>
        <end position="89"/>
    </location>
</feature>
<keyword evidence="1" id="KW-0812">Transmembrane</keyword>
<reference evidence="2 3" key="1">
    <citation type="submission" date="2019-08" db="EMBL/GenBank/DDBJ databases">
        <title>Bacillus genomes from the desert of Cuatro Cienegas, Coahuila.</title>
        <authorList>
            <person name="Olmedo-Alvarez G."/>
        </authorList>
    </citation>
    <scope>NUCLEOTIDE SEQUENCE [LARGE SCALE GENOMIC DNA]</scope>
    <source>
        <strain evidence="2 3">CH40_1T</strain>
    </source>
</reference>
<sequence>MMSGLYSLTEWITKFAFLNILWIAFSLLGVILFGLLPSTVALFTVLRKWMMGETEFPLFPLFWKTYKAEFFKSNLLGGIFFLLGGLVYLNLEFMNANGNLGLQVVHIPLYLIILAISMTVLYTIPVYVHYNIGLFQVFKNAFLIMLLNPLPNLMMLVGTASTLFVMNALPALLLFFGASFTGAIIMAASYLAFQKIDKKQKEAQTI</sequence>
<organism evidence="2 3">
    <name type="scientific">Rossellomorea vietnamensis</name>
    <dbReference type="NCBI Taxonomy" id="218284"/>
    <lineage>
        <taxon>Bacteria</taxon>
        <taxon>Bacillati</taxon>
        <taxon>Bacillota</taxon>
        <taxon>Bacilli</taxon>
        <taxon>Bacillales</taxon>
        <taxon>Bacillaceae</taxon>
        <taxon>Rossellomorea</taxon>
    </lineage>
</organism>
<name>A0A5D4K8P7_9BACI</name>
<dbReference type="Pfam" id="PF04854">
    <property type="entry name" value="DUF624"/>
    <property type="match status" value="1"/>
</dbReference>
<keyword evidence="1" id="KW-0472">Membrane</keyword>
<evidence type="ECO:0000313" key="2">
    <source>
        <dbReference type="EMBL" id="TYR73602.1"/>
    </source>
</evidence>
<keyword evidence="1" id="KW-1133">Transmembrane helix</keyword>
<evidence type="ECO:0000313" key="3">
    <source>
        <dbReference type="Proteomes" id="UP000323317"/>
    </source>
</evidence>
<dbReference type="AlphaFoldDB" id="A0A5D4K8P7"/>
<comment type="caution">
    <text evidence="2">The sequence shown here is derived from an EMBL/GenBank/DDBJ whole genome shotgun (WGS) entry which is preliminary data.</text>
</comment>
<evidence type="ECO:0000256" key="1">
    <source>
        <dbReference type="SAM" id="Phobius"/>
    </source>
</evidence>
<feature type="transmembrane region" description="Helical" evidence="1">
    <location>
        <begin position="171"/>
        <end position="193"/>
    </location>
</feature>
<protein>
    <submittedName>
        <fullName evidence="2">DUF624 domain-containing protein</fullName>
    </submittedName>
</protein>
<accession>A0A5D4K8P7</accession>
<gene>
    <name evidence="2" type="ORF">FZC79_18065</name>
</gene>